<protein>
    <submittedName>
        <fullName evidence="2">Uncharacterized protein</fullName>
    </submittedName>
</protein>
<evidence type="ECO:0000313" key="3">
    <source>
        <dbReference type="Proteomes" id="UP001446871"/>
    </source>
</evidence>
<organism evidence="2 3">
    <name type="scientific">Apiospora saccharicola</name>
    <dbReference type="NCBI Taxonomy" id="335842"/>
    <lineage>
        <taxon>Eukaryota</taxon>
        <taxon>Fungi</taxon>
        <taxon>Dikarya</taxon>
        <taxon>Ascomycota</taxon>
        <taxon>Pezizomycotina</taxon>
        <taxon>Sordariomycetes</taxon>
        <taxon>Xylariomycetidae</taxon>
        <taxon>Amphisphaeriales</taxon>
        <taxon>Apiosporaceae</taxon>
        <taxon>Apiospora</taxon>
    </lineage>
</organism>
<feature type="compositionally biased region" description="Basic and acidic residues" evidence="1">
    <location>
        <begin position="1"/>
        <end position="14"/>
    </location>
</feature>
<keyword evidence="3" id="KW-1185">Reference proteome</keyword>
<feature type="compositionally biased region" description="Polar residues" evidence="1">
    <location>
        <begin position="15"/>
        <end position="32"/>
    </location>
</feature>
<evidence type="ECO:0000313" key="2">
    <source>
        <dbReference type="EMBL" id="KAK8068424.1"/>
    </source>
</evidence>
<dbReference type="EMBL" id="JAQQWM010000004">
    <property type="protein sequence ID" value="KAK8068424.1"/>
    <property type="molecule type" value="Genomic_DNA"/>
</dbReference>
<dbReference type="Proteomes" id="UP001446871">
    <property type="component" value="Unassembled WGS sequence"/>
</dbReference>
<accession>A0ABR1VB43</accession>
<feature type="region of interest" description="Disordered" evidence="1">
    <location>
        <begin position="1"/>
        <end position="32"/>
    </location>
</feature>
<reference evidence="2 3" key="1">
    <citation type="submission" date="2023-01" db="EMBL/GenBank/DDBJ databases">
        <title>Analysis of 21 Apiospora genomes using comparative genomics revels a genus with tremendous synthesis potential of carbohydrate active enzymes and secondary metabolites.</title>
        <authorList>
            <person name="Sorensen T."/>
        </authorList>
    </citation>
    <scope>NUCLEOTIDE SEQUENCE [LARGE SCALE GENOMIC DNA]</scope>
    <source>
        <strain evidence="2 3">CBS 83171</strain>
    </source>
</reference>
<feature type="region of interest" description="Disordered" evidence="1">
    <location>
        <begin position="129"/>
        <end position="162"/>
    </location>
</feature>
<proteinExistence type="predicted"/>
<comment type="caution">
    <text evidence="2">The sequence shown here is derived from an EMBL/GenBank/DDBJ whole genome shotgun (WGS) entry which is preliminary data.</text>
</comment>
<gene>
    <name evidence="2" type="ORF">PG996_007536</name>
</gene>
<evidence type="ECO:0000256" key="1">
    <source>
        <dbReference type="SAM" id="MobiDB-lite"/>
    </source>
</evidence>
<name>A0ABR1VB43_9PEZI</name>
<sequence length="182" mass="20130">MGQKRERGDLRRNEQSNAEAQADVATTQSEAATTAWRKLWDVRPGVGPKTHIKFPSDSKRMRNAKGTWREPWDFLPEKKCGRGLEESLGRSLKAVAARRATTSQLAQGPGMLVKSGWPKPAKSVRNQVGSGVFPQSKKGKDIATEDQMKSVHSKAPLPVQKAQNGESKMIDFIFGVTHTQHL</sequence>
<feature type="compositionally biased region" description="Basic and acidic residues" evidence="1">
    <location>
        <begin position="138"/>
        <end position="149"/>
    </location>
</feature>